<organism evidence="2 3">
    <name type="scientific">Galendromus occidentalis</name>
    <name type="common">western predatory mite</name>
    <dbReference type="NCBI Taxonomy" id="34638"/>
    <lineage>
        <taxon>Eukaryota</taxon>
        <taxon>Metazoa</taxon>
        <taxon>Ecdysozoa</taxon>
        <taxon>Arthropoda</taxon>
        <taxon>Chelicerata</taxon>
        <taxon>Arachnida</taxon>
        <taxon>Acari</taxon>
        <taxon>Parasitiformes</taxon>
        <taxon>Mesostigmata</taxon>
        <taxon>Gamasina</taxon>
        <taxon>Phytoseioidea</taxon>
        <taxon>Phytoseiidae</taxon>
        <taxon>Typhlodrominae</taxon>
        <taxon>Galendromus</taxon>
    </lineage>
</organism>
<feature type="signal peptide" evidence="1">
    <location>
        <begin position="1"/>
        <end position="19"/>
    </location>
</feature>
<evidence type="ECO:0000256" key="1">
    <source>
        <dbReference type="SAM" id="SignalP"/>
    </source>
</evidence>
<sequence length="153" mass="16943">MISRAQVFILPVLCALARAYSECSDSMFDLKRTSILRFRDGRLTSQKIPQLQCVGSPHCDNPAAGLSSVECTNLRLGISPITKAFKYEATFRGPGFRISSLDMSCTGETVLNSCAHEGELIRQTLSKSPQVHAGWPTPRHRFRRAAVSSRSER</sequence>
<dbReference type="RefSeq" id="XP_003739963.1">
    <property type="nucleotide sequence ID" value="XM_003739915.1"/>
</dbReference>
<keyword evidence="1" id="KW-0732">Signal</keyword>
<dbReference type="AlphaFoldDB" id="A0AAJ6VVL2"/>
<proteinExistence type="predicted"/>
<protein>
    <submittedName>
        <fullName evidence="3">Uncharacterized protein LOC100903351</fullName>
    </submittedName>
</protein>
<dbReference type="GeneID" id="100903351"/>
<feature type="chain" id="PRO_5042483710" evidence="1">
    <location>
        <begin position="20"/>
        <end position="153"/>
    </location>
</feature>
<keyword evidence="2" id="KW-1185">Reference proteome</keyword>
<dbReference type="Proteomes" id="UP000694867">
    <property type="component" value="Unplaced"/>
</dbReference>
<gene>
    <name evidence="3" type="primary">LOC100903351</name>
</gene>
<reference evidence="3" key="1">
    <citation type="submission" date="2025-08" db="UniProtKB">
        <authorList>
            <consortium name="RefSeq"/>
        </authorList>
    </citation>
    <scope>IDENTIFICATION</scope>
</reference>
<name>A0AAJ6VVL2_9ACAR</name>
<evidence type="ECO:0000313" key="3">
    <source>
        <dbReference type="RefSeq" id="XP_003739963.1"/>
    </source>
</evidence>
<accession>A0AAJ6VVL2</accession>
<evidence type="ECO:0000313" key="2">
    <source>
        <dbReference type="Proteomes" id="UP000694867"/>
    </source>
</evidence>
<dbReference type="KEGG" id="goe:100903351"/>